<organism evidence="2 3">
    <name type="scientific">Microbacterium foliorum</name>
    <dbReference type="NCBI Taxonomy" id="104336"/>
    <lineage>
        <taxon>Bacteria</taxon>
        <taxon>Bacillati</taxon>
        <taxon>Actinomycetota</taxon>
        <taxon>Actinomycetes</taxon>
        <taxon>Micrococcales</taxon>
        <taxon>Microbacteriaceae</taxon>
        <taxon>Microbacterium</taxon>
    </lineage>
</organism>
<dbReference type="Pfam" id="PF06114">
    <property type="entry name" value="Peptidase_M78"/>
    <property type="match status" value="1"/>
</dbReference>
<sequence>MHQLLQLADELGLRVIERRGSKRGGFHEGSKTIRLNPGQSARTMRSVLAHEIAHAIFGDVPTPYGPQRARQERRADEWAAKYLITPSAYADAEQRRGVHATALAFELGVTVELVEAYQRLMQRLGDATYVDARMGAGQFEHRIEIA</sequence>
<dbReference type="RefSeq" id="WP_309689786.1">
    <property type="nucleotide sequence ID" value="NZ_JAVIZQ010000001.1"/>
</dbReference>
<comment type="caution">
    <text evidence="2">The sequence shown here is derived from an EMBL/GenBank/DDBJ whole genome shotgun (WGS) entry which is preliminary data.</text>
</comment>
<proteinExistence type="predicted"/>
<dbReference type="Proteomes" id="UP001249291">
    <property type="component" value="Unassembled WGS sequence"/>
</dbReference>
<accession>A0ABU1HPV7</accession>
<reference evidence="2 3" key="1">
    <citation type="submission" date="2023-08" db="EMBL/GenBank/DDBJ databases">
        <title>Functional and genomic diversity of the sorghum phyllosphere microbiome.</title>
        <authorList>
            <person name="Shade A."/>
        </authorList>
    </citation>
    <scope>NUCLEOTIDE SEQUENCE [LARGE SCALE GENOMIC DNA]</scope>
    <source>
        <strain evidence="2 3">SORGH_AS_0445</strain>
    </source>
</reference>
<feature type="domain" description="IrrE N-terminal-like" evidence="1">
    <location>
        <begin position="9"/>
        <end position="115"/>
    </location>
</feature>
<evidence type="ECO:0000259" key="1">
    <source>
        <dbReference type="Pfam" id="PF06114"/>
    </source>
</evidence>
<keyword evidence="3" id="KW-1185">Reference proteome</keyword>
<evidence type="ECO:0000313" key="2">
    <source>
        <dbReference type="EMBL" id="MDR6142078.1"/>
    </source>
</evidence>
<evidence type="ECO:0000313" key="3">
    <source>
        <dbReference type="Proteomes" id="UP001249291"/>
    </source>
</evidence>
<dbReference type="EMBL" id="JAVIZQ010000001">
    <property type="protein sequence ID" value="MDR6142078.1"/>
    <property type="molecule type" value="Genomic_DNA"/>
</dbReference>
<protein>
    <submittedName>
        <fullName evidence="2">Zn-dependent peptidase ImmA (M78 family)</fullName>
    </submittedName>
</protein>
<gene>
    <name evidence="2" type="ORF">QE375_001632</name>
</gene>
<dbReference type="Gene3D" id="1.10.10.2910">
    <property type="match status" value="1"/>
</dbReference>
<dbReference type="InterPro" id="IPR010359">
    <property type="entry name" value="IrrE_HExxH"/>
</dbReference>
<name>A0ABU1HPV7_9MICO</name>